<dbReference type="Proteomes" id="UP000821845">
    <property type="component" value="Chromosome 6"/>
</dbReference>
<evidence type="ECO:0000313" key="2">
    <source>
        <dbReference type="Proteomes" id="UP000821845"/>
    </source>
</evidence>
<organism evidence="1 2">
    <name type="scientific">Hyalomma asiaticum</name>
    <name type="common">Tick</name>
    <dbReference type="NCBI Taxonomy" id="266040"/>
    <lineage>
        <taxon>Eukaryota</taxon>
        <taxon>Metazoa</taxon>
        <taxon>Ecdysozoa</taxon>
        <taxon>Arthropoda</taxon>
        <taxon>Chelicerata</taxon>
        <taxon>Arachnida</taxon>
        <taxon>Acari</taxon>
        <taxon>Parasitiformes</taxon>
        <taxon>Ixodida</taxon>
        <taxon>Ixodoidea</taxon>
        <taxon>Ixodidae</taxon>
        <taxon>Hyalomminae</taxon>
        <taxon>Hyalomma</taxon>
    </lineage>
</organism>
<protein>
    <submittedName>
        <fullName evidence="1">Uncharacterized protein</fullName>
    </submittedName>
</protein>
<evidence type="ECO:0000313" key="1">
    <source>
        <dbReference type="EMBL" id="KAH6928160.1"/>
    </source>
</evidence>
<gene>
    <name evidence="1" type="ORF">HPB50_012349</name>
</gene>
<reference evidence="1" key="1">
    <citation type="submission" date="2020-05" db="EMBL/GenBank/DDBJ databases">
        <title>Large-scale comparative analyses of tick genomes elucidate their genetic diversity and vector capacities.</title>
        <authorList>
            <person name="Jia N."/>
            <person name="Wang J."/>
            <person name="Shi W."/>
            <person name="Du L."/>
            <person name="Sun Y."/>
            <person name="Zhan W."/>
            <person name="Jiang J."/>
            <person name="Wang Q."/>
            <person name="Zhang B."/>
            <person name="Ji P."/>
            <person name="Sakyi L.B."/>
            <person name="Cui X."/>
            <person name="Yuan T."/>
            <person name="Jiang B."/>
            <person name="Yang W."/>
            <person name="Lam T.T.-Y."/>
            <person name="Chang Q."/>
            <person name="Ding S."/>
            <person name="Wang X."/>
            <person name="Zhu J."/>
            <person name="Ruan X."/>
            <person name="Zhao L."/>
            <person name="Wei J."/>
            <person name="Que T."/>
            <person name="Du C."/>
            <person name="Cheng J."/>
            <person name="Dai P."/>
            <person name="Han X."/>
            <person name="Huang E."/>
            <person name="Gao Y."/>
            <person name="Liu J."/>
            <person name="Shao H."/>
            <person name="Ye R."/>
            <person name="Li L."/>
            <person name="Wei W."/>
            <person name="Wang X."/>
            <person name="Wang C."/>
            <person name="Yang T."/>
            <person name="Huo Q."/>
            <person name="Li W."/>
            <person name="Guo W."/>
            <person name="Chen H."/>
            <person name="Zhou L."/>
            <person name="Ni X."/>
            <person name="Tian J."/>
            <person name="Zhou Y."/>
            <person name="Sheng Y."/>
            <person name="Liu T."/>
            <person name="Pan Y."/>
            <person name="Xia L."/>
            <person name="Li J."/>
            <person name="Zhao F."/>
            <person name="Cao W."/>
        </authorList>
    </citation>
    <scope>NUCLEOTIDE SEQUENCE</scope>
    <source>
        <strain evidence="1">Hyas-2018</strain>
    </source>
</reference>
<sequence>MNLHRLPSRIMLLASCVFFAICVTFIQCSTPPRIRPFSFPKVASKGEKVSIICLVNEGTPPFSFSWSKEGKELQTTDSVKVKAEPEYSVAFINSVDERSAGNYTCINAIVKRERERDYEKRQKRPTPPVFKKTTPDTNVVQGGSVTLTCRATGSPKPTVNWARTSDTAGEMVVPAANAKMQASPNGTLLIEEVTPEDTGKYTCTAQNAIGSVSHSMYLHVRAPPTIKPFSFAKVASKGEKLSILCFVSGGTPPFSFSWLKDGKEVQSTETMKVKTESDFSLTIIDSIDERSAGNYTCIVKNIFGFDTHSAYLDVEGKFPPPVFKKTTADTNVVQGGSVVLTCHATGSPKPTVKWTKPSGAEQEVVLSAAADSRIRAFPNGTVLIDEVTAEDAGKYTCNAHNGIGSVSHSMYLHVRGMNFKHR</sequence>
<accession>A0ACB7S105</accession>
<proteinExistence type="predicted"/>
<keyword evidence="2" id="KW-1185">Reference proteome</keyword>
<name>A0ACB7S105_HYAAI</name>
<comment type="caution">
    <text evidence="1">The sequence shown here is derived from an EMBL/GenBank/DDBJ whole genome shotgun (WGS) entry which is preliminary data.</text>
</comment>
<dbReference type="EMBL" id="CM023486">
    <property type="protein sequence ID" value="KAH6928160.1"/>
    <property type="molecule type" value="Genomic_DNA"/>
</dbReference>